<accession>A0ABD6E790</accession>
<sequence length="154" mass="17739">MLSSCVLTVIALLVAIVTFAESRSLARGFPEDIHWVSYEDGLAQGKAQHKKIMVLIHSSWCTACSDLKKEISENKDTKEIVKLSRHFVMVNVEDEEEPYDKAVSLDGRYTPRIVFLYPDGRPMSIDNRLEHPNYKYYYDRPEDILSAMKRALKL</sequence>
<dbReference type="InterPro" id="IPR036249">
    <property type="entry name" value="Thioredoxin-like_sf"/>
</dbReference>
<dbReference type="PANTHER" id="PTHR15337">
    <property type="entry name" value="ANTERIOR GRADIENT PROTEIN-RELATED"/>
    <property type="match status" value="1"/>
</dbReference>
<dbReference type="Proteomes" id="UP001608902">
    <property type="component" value="Unassembled WGS sequence"/>
</dbReference>
<dbReference type="Pfam" id="PF13899">
    <property type="entry name" value="Thioredoxin_7"/>
    <property type="match status" value="1"/>
</dbReference>
<dbReference type="InterPro" id="IPR051099">
    <property type="entry name" value="AGR/TXD"/>
</dbReference>
<evidence type="ECO:0000259" key="3">
    <source>
        <dbReference type="PROSITE" id="PS51352"/>
    </source>
</evidence>
<name>A0ABD6E790_9BILA</name>
<dbReference type="SUPFAM" id="SSF52833">
    <property type="entry name" value="Thioredoxin-like"/>
    <property type="match status" value="1"/>
</dbReference>
<proteinExistence type="predicted"/>
<dbReference type="PROSITE" id="PS51352">
    <property type="entry name" value="THIOREDOXIN_2"/>
    <property type="match status" value="1"/>
</dbReference>
<dbReference type="AlphaFoldDB" id="A0ABD6E790"/>
<evidence type="ECO:0000313" key="5">
    <source>
        <dbReference type="Proteomes" id="UP001608902"/>
    </source>
</evidence>
<evidence type="ECO:0000256" key="2">
    <source>
        <dbReference type="SAM" id="SignalP"/>
    </source>
</evidence>
<dbReference type="InterPro" id="IPR013766">
    <property type="entry name" value="Thioredoxin_domain"/>
</dbReference>
<dbReference type="InterPro" id="IPR017937">
    <property type="entry name" value="Thioredoxin_CS"/>
</dbReference>
<evidence type="ECO:0000256" key="1">
    <source>
        <dbReference type="ARBA" id="ARBA00022729"/>
    </source>
</evidence>
<dbReference type="EMBL" id="JBGFUD010000678">
    <property type="protein sequence ID" value="MFH4975031.1"/>
    <property type="molecule type" value="Genomic_DNA"/>
</dbReference>
<comment type="caution">
    <text evidence="4">The sequence shown here is derived from an EMBL/GenBank/DDBJ whole genome shotgun (WGS) entry which is preliminary data.</text>
</comment>
<dbReference type="Gene3D" id="3.40.30.10">
    <property type="entry name" value="Glutaredoxin"/>
    <property type="match status" value="1"/>
</dbReference>
<keyword evidence="1 2" id="KW-0732">Signal</keyword>
<evidence type="ECO:0000313" key="4">
    <source>
        <dbReference type="EMBL" id="MFH4975031.1"/>
    </source>
</evidence>
<organism evidence="4 5">
    <name type="scientific">Gnathostoma spinigerum</name>
    <dbReference type="NCBI Taxonomy" id="75299"/>
    <lineage>
        <taxon>Eukaryota</taxon>
        <taxon>Metazoa</taxon>
        <taxon>Ecdysozoa</taxon>
        <taxon>Nematoda</taxon>
        <taxon>Chromadorea</taxon>
        <taxon>Rhabditida</taxon>
        <taxon>Spirurina</taxon>
        <taxon>Gnathostomatomorpha</taxon>
        <taxon>Gnathostomatoidea</taxon>
        <taxon>Gnathostomatidae</taxon>
        <taxon>Gnathostoma</taxon>
    </lineage>
</organism>
<protein>
    <recommendedName>
        <fullName evidence="3">Thioredoxin domain-containing protein</fullName>
    </recommendedName>
</protein>
<feature type="signal peptide" evidence="2">
    <location>
        <begin position="1"/>
        <end position="22"/>
    </location>
</feature>
<dbReference type="PROSITE" id="PS00194">
    <property type="entry name" value="THIOREDOXIN_1"/>
    <property type="match status" value="1"/>
</dbReference>
<feature type="chain" id="PRO_5044852757" description="Thioredoxin domain-containing protein" evidence="2">
    <location>
        <begin position="23"/>
        <end position="154"/>
    </location>
</feature>
<reference evidence="4 5" key="1">
    <citation type="submission" date="2024-08" db="EMBL/GenBank/DDBJ databases">
        <title>Gnathostoma spinigerum genome.</title>
        <authorList>
            <person name="Gonzalez-Bertolin B."/>
            <person name="Monzon S."/>
            <person name="Zaballos A."/>
            <person name="Jimenez P."/>
            <person name="Dekumyoy P."/>
            <person name="Varona S."/>
            <person name="Cuesta I."/>
            <person name="Sumanam S."/>
            <person name="Adisakwattana P."/>
            <person name="Gasser R.B."/>
            <person name="Hernandez-Gonzalez A."/>
            <person name="Young N.D."/>
            <person name="Perteguer M.J."/>
        </authorList>
    </citation>
    <scope>NUCLEOTIDE SEQUENCE [LARGE SCALE GENOMIC DNA]</scope>
    <source>
        <strain evidence="4">AL3</strain>
        <tissue evidence="4">Liver</tissue>
    </source>
</reference>
<feature type="domain" description="Thioredoxin" evidence="3">
    <location>
        <begin position="14"/>
        <end position="153"/>
    </location>
</feature>
<keyword evidence="5" id="KW-1185">Reference proteome</keyword>
<gene>
    <name evidence="4" type="ORF">AB6A40_001740</name>
</gene>
<dbReference type="PANTHER" id="PTHR15337:SF11">
    <property type="entry name" value="THIOREDOXIN DOMAIN-CONTAINING PROTEIN"/>
    <property type="match status" value="1"/>
</dbReference>